<comment type="function">
    <text evidence="2 9">Ferredoxins are iron-sulfur proteins that transfer electrons in a wide variety of metabolic reactions.</text>
</comment>
<keyword evidence="12" id="KW-1185">Reference proteome</keyword>
<evidence type="ECO:0000259" key="10">
    <source>
        <dbReference type="PROSITE" id="PS51379"/>
    </source>
</evidence>
<gene>
    <name evidence="11" type="ORF">JFN93_23955</name>
</gene>
<dbReference type="Proteomes" id="UP000636888">
    <property type="component" value="Unassembled WGS sequence"/>
</dbReference>
<evidence type="ECO:0000256" key="1">
    <source>
        <dbReference type="ARBA" id="ARBA00001966"/>
    </source>
</evidence>
<dbReference type="PANTHER" id="PTHR39163">
    <property type="entry name" value="FERREDOXIN"/>
    <property type="match status" value="1"/>
</dbReference>
<accession>A0A8J7M2Y9</accession>
<dbReference type="InterPro" id="IPR001080">
    <property type="entry name" value="3Fe4S_ferredoxin"/>
</dbReference>
<sequence length="62" mass="6577">MAREVYVDQDACIGCELCTAVAPELFRLSASSVAEVHGQIAASEAKAQEAIDGCPVGCIHWR</sequence>
<keyword evidence="6 9" id="KW-0249">Electron transport</keyword>
<dbReference type="SUPFAM" id="SSF54862">
    <property type="entry name" value="4Fe-4S ferredoxins"/>
    <property type="match status" value="1"/>
</dbReference>
<dbReference type="GO" id="GO:0051539">
    <property type="term" value="F:4 iron, 4 sulfur cluster binding"/>
    <property type="evidence" value="ECO:0007669"/>
    <property type="project" value="UniProtKB-KW"/>
</dbReference>
<evidence type="ECO:0000256" key="6">
    <source>
        <dbReference type="ARBA" id="ARBA00022982"/>
    </source>
</evidence>
<name>A0A8J7M2Y9_9BACT</name>
<evidence type="ECO:0000313" key="11">
    <source>
        <dbReference type="EMBL" id="MBJ6727774.1"/>
    </source>
</evidence>
<evidence type="ECO:0000313" key="12">
    <source>
        <dbReference type="Proteomes" id="UP000636888"/>
    </source>
</evidence>
<keyword evidence="7 9" id="KW-0408">Iron</keyword>
<keyword evidence="5 9" id="KW-0479">Metal-binding</keyword>
<organism evidence="11 12">
    <name type="scientific">Geomesophilobacter sediminis</name>
    <dbReference type="NCBI Taxonomy" id="2798584"/>
    <lineage>
        <taxon>Bacteria</taxon>
        <taxon>Pseudomonadati</taxon>
        <taxon>Thermodesulfobacteriota</taxon>
        <taxon>Desulfuromonadia</taxon>
        <taxon>Geobacterales</taxon>
        <taxon>Geobacteraceae</taxon>
        <taxon>Geomesophilobacter</taxon>
    </lineage>
</organism>
<dbReference type="RefSeq" id="WP_199386914.1">
    <property type="nucleotide sequence ID" value="NZ_JAEMHM010000029.1"/>
</dbReference>
<dbReference type="GO" id="GO:0005506">
    <property type="term" value="F:iron ion binding"/>
    <property type="evidence" value="ECO:0007669"/>
    <property type="project" value="UniProtKB-UniRule"/>
</dbReference>
<dbReference type="InterPro" id="IPR017896">
    <property type="entry name" value="4Fe4S_Fe-S-bd"/>
</dbReference>
<comment type="cofactor">
    <cofactor evidence="1">
        <name>[4Fe-4S] cluster</name>
        <dbReference type="ChEBI" id="CHEBI:49883"/>
    </cofactor>
</comment>
<keyword evidence="8 9" id="KW-0411">Iron-sulfur</keyword>
<dbReference type="PROSITE" id="PS51379">
    <property type="entry name" value="4FE4S_FER_2"/>
    <property type="match status" value="1"/>
</dbReference>
<reference evidence="11" key="1">
    <citation type="submission" date="2020-12" db="EMBL/GenBank/DDBJ databases">
        <title>Geomonas sp. Red875, isolated from river sediment.</title>
        <authorList>
            <person name="Xu Z."/>
            <person name="Zhang Z."/>
            <person name="Masuda Y."/>
            <person name="Itoh H."/>
            <person name="Senoo K."/>
        </authorList>
    </citation>
    <scope>NUCLEOTIDE SEQUENCE</scope>
    <source>
        <strain evidence="11">Red875</strain>
    </source>
</reference>
<evidence type="ECO:0000256" key="4">
    <source>
        <dbReference type="ARBA" id="ARBA00022485"/>
    </source>
</evidence>
<dbReference type="AlphaFoldDB" id="A0A8J7M2Y9"/>
<evidence type="ECO:0000256" key="2">
    <source>
        <dbReference type="ARBA" id="ARBA00003532"/>
    </source>
</evidence>
<dbReference type="InterPro" id="IPR052395">
    <property type="entry name" value="ET_Ferredoxin"/>
</dbReference>
<keyword evidence="4" id="KW-0004">4Fe-4S</keyword>
<dbReference type="Gene3D" id="3.30.70.20">
    <property type="match status" value="1"/>
</dbReference>
<dbReference type="GO" id="GO:0009055">
    <property type="term" value="F:electron transfer activity"/>
    <property type="evidence" value="ECO:0007669"/>
    <property type="project" value="UniProtKB-UniRule"/>
</dbReference>
<dbReference type="EMBL" id="JAEMHM010000029">
    <property type="protein sequence ID" value="MBJ6727774.1"/>
    <property type="molecule type" value="Genomic_DNA"/>
</dbReference>
<comment type="caution">
    <text evidence="11">The sequence shown here is derived from an EMBL/GenBank/DDBJ whole genome shotgun (WGS) entry which is preliminary data.</text>
</comment>
<dbReference type="Pfam" id="PF13370">
    <property type="entry name" value="Fer4_13"/>
    <property type="match status" value="1"/>
</dbReference>
<proteinExistence type="predicted"/>
<evidence type="ECO:0000256" key="9">
    <source>
        <dbReference type="RuleBase" id="RU368020"/>
    </source>
</evidence>
<evidence type="ECO:0000256" key="5">
    <source>
        <dbReference type="ARBA" id="ARBA00022723"/>
    </source>
</evidence>
<evidence type="ECO:0000256" key="3">
    <source>
        <dbReference type="ARBA" id="ARBA00022448"/>
    </source>
</evidence>
<evidence type="ECO:0000256" key="7">
    <source>
        <dbReference type="ARBA" id="ARBA00023004"/>
    </source>
</evidence>
<protein>
    <recommendedName>
        <fullName evidence="9">Ferredoxin</fullName>
    </recommendedName>
</protein>
<evidence type="ECO:0000256" key="8">
    <source>
        <dbReference type="ARBA" id="ARBA00023014"/>
    </source>
</evidence>
<feature type="domain" description="4Fe-4S ferredoxin-type" evidence="10">
    <location>
        <begin position="3"/>
        <end position="31"/>
    </location>
</feature>
<dbReference type="PANTHER" id="PTHR39163:SF1">
    <property type="entry name" value="FERREDOXIN"/>
    <property type="match status" value="1"/>
</dbReference>
<keyword evidence="3 9" id="KW-0813">Transport</keyword>
<dbReference type="PRINTS" id="PR00352">
    <property type="entry name" value="3FE4SFRDOXIN"/>
</dbReference>